<comment type="pathway">
    <text evidence="2">Cofactor biosynthesis; riboflavin biosynthesis; 5-amino-6-(D-ribitylamino)uracil from GTP: step 1/4.</text>
</comment>
<dbReference type="GO" id="GO:0009231">
    <property type="term" value="P:riboflavin biosynthetic process"/>
    <property type="evidence" value="ECO:0007669"/>
    <property type="project" value="UniProtKB-UniPathway"/>
</dbReference>
<evidence type="ECO:0000256" key="4">
    <source>
        <dbReference type="ARBA" id="ARBA00022619"/>
    </source>
</evidence>
<gene>
    <name evidence="12" type="ORF">SAMN02799615_00688</name>
</gene>
<dbReference type="EMBL" id="FONH01000002">
    <property type="protein sequence ID" value="SFE29750.1"/>
    <property type="molecule type" value="Genomic_DNA"/>
</dbReference>
<evidence type="ECO:0000256" key="1">
    <source>
        <dbReference type="ARBA" id="ARBA00001947"/>
    </source>
</evidence>
<dbReference type="STRING" id="500610.SAMN02799615_00688"/>
<evidence type="ECO:0000256" key="7">
    <source>
        <dbReference type="ARBA" id="ARBA00022801"/>
    </source>
</evidence>
<keyword evidence="5" id="KW-0479">Metal-binding</keyword>
<dbReference type="GO" id="GO:0046872">
    <property type="term" value="F:metal ion binding"/>
    <property type="evidence" value="ECO:0007669"/>
    <property type="project" value="UniProtKB-KW"/>
</dbReference>
<dbReference type="AlphaFoldDB" id="A0A1I1ZHD3"/>
<dbReference type="GO" id="GO:0005829">
    <property type="term" value="C:cytosol"/>
    <property type="evidence" value="ECO:0007669"/>
    <property type="project" value="TreeGrafter"/>
</dbReference>
<sequence>MSTSCVHAVPLDKTPRVRTTAQLPIHLADGREAAGVMYSFHGLSDGKEHFVLRLGAGEAEAPLVRLHSECTTGDVLGSARCDCGPQLQESLTRLHEEGGYLLYMRQEGRGIGLYAKLDAYRLQEQGHDTYAANRALGHGDDERDYTAAAEMLKALGLTRITLITNNPDKRAQLEALGIEVAGVRPTGVFSGRHNLRYLEAKVRHTRHTLVLPGATEEA</sequence>
<dbReference type="SUPFAM" id="SSF142695">
    <property type="entry name" value="RibA-like"/>
    <property type="match status" value="1"/>
</dbReference>
<evidence type="ECO:0000256" key="6">
    <source>
        <dbReference type="ARBA" id="ARBA00022741"/>
    </source>
</evidence>
<dbReference type="Gene3D" id="3.40.50.10990">
    <property type="entry name" value="GTP cyclohydrolase II"/>
    <property type="match status" value="1"/>
</dbReference>
<organism evidence="12 13">
    <name type="scientific">Dyella marensis</name>
    <dbReference type="NCBI Taxonomy" id="500610"/>
    <lineage>
        <taxon>Bacteria</taxon>
        <taxon>Pseudomonadati</taxon>
        <taxon>Pseudomonadota</taxon>
        <taxon>Gammaproteobacteria</taxon>
        <taxon>Lysobacterales</taxon>
        <taxon>Rhodanobacteraceae</taxon>
        <taxon>Dyella</taxon>
    </lineage>
</organism>
<evidence type="ECO:0000259" key="11">
    <source>
        <dbReference type="Pfam" id="PF00925"/>
    </source>
</evidence>
<dbReference type="EC" id="3.5.4.25" evidence="3"/>
<dbReference type="Proteomes" id="UP000199477">
    <property type="component" value="Unassembled WGS sequence"/>
</dbReference>
<keyword evidence="9" id="KW-0342">GTP-binding</keyword>
<keyword evidence="8" id="KW-0862">Zinc</keyword>
<evidence type="ECO:0000256" key="8">
    <source>
        <dbReference type="ARBA" id="ARBA00022833"/>
    </source>
</evidence>
<dbReference type="GO" id="GO:0003935">
    <property type="term" value="F:GTP cyclohydrolase II activity"/>
    <property type="evidence" value="ECO:0007669"/>
    <property type="project" value="UniProtKB-EC"/>
</dbReference>
<dbReference type="GO" id="GO:0005525">
    <property type="term" value="F:GTP binding"/>
    <property type="evidence" value="ECO:0007669"/>
    <property type="project" value="UniProtKB-KW"/>
</dbReference>
<evidence type="ECO:0000256" key="3">
    <source>
        <dbReference type="ARBA" id="ARBA00012762"/>
    </source>
</evidence>
<evidence type="ECO:0000256" key="9">
    <source>
        <dbReference type="ARBA" id="ARBA00023134"/>
    </source>
</evidence>
<dbReference type="CDD" id="cd00641">
    <property type="entry name" value="GTP_cyclohydro2"/>
    <property type="match status" value="1"/>
</dbReference>
<dbReference type="RefSeq" id="WP_051548374.1">
    <property type="nucleotide sequence ID" value="NZ_FONH01000002.1"/>
</dbReference>
<evidence type="ECO:0000313" key="13">
    <source>
        <dbReference type="Proteomes" id="UP000199477"/>
    </source>
</evidence>
<evidence type="ECO:0000256" key="2">
    <source>
        <dbReference type="ARBA" id="ARBA00004853"/>
    </source>
</evidence>
<dbReference type="InterPro" id="IPR000926">
    <property type="entry name" value="RibA"/>
</dbReference>
<dbReference type="PANTHER" id="PTHR21327">
    <property type="entry name" value="GTP CYCLOHYDROLASE II-RELATED"/>
    <property type="match status" value="1"/>
</dbReference>
<name>A0A1I1ZHD3_9GAMM</name>
<keyword evidence="13" id="KW-1185">Reference proteome</keyword>
<feature type="domain" description="GTP cyclohydrolase II" evidence="11">
    <location>
        <begin position="37"/>
        <end position="183"/>
    </location>
</feature>
<dbReference type="InterPro" id="IPR036144">
    <property type="entry name" value="RibA-like_sf"/>
</dbReference>
<keyword evidence="4" id="KW-0686">Riboflavin biosynthesis</keyword>
<dbReference type="UniPathway" id="UPA00275"/>
<dbReference type="NCBIfam" id="NF001591">
    <property type="entry name" value="PRK00393.1"/>
    <property type="match status" value="1"/>
</dbReference>
<dbReference type="Pfam" id="PF00925">
    <property type="entry name" value="GTP_cyclohydro2"/>
    <property type="match status" value="1"/>
</dbReference>
<evidence type="ECO:0000313" key="12">
    <source>
        <dbReference type="EMBL" id="SFE29750.1"/>
    </source>
</evidence>
<protein>
    <recommendedName>
        <fullName evidence="3">GTP cyclohydrolase II</fullName>
        <ecNumber evidence="3">3.5.4.25</ecNumber>
    </recommendedName>
</protein>
<proteinExistence type="predicted"/>
<reference evidence="13" key="1">
    <citation type="submission" date="2016-10" db="EMBL/GenBank/DDBJ databases">
        <authorList>
            <person name="Varghese N."/>
            <person name="Submissions S."/>
        </authorList>
    </citation>
    <scope>NUCLEOTIDE SEQUENCE [LARGE SCALE GENOMIC DNA]</scope>
    <source>
        <strain evidence="13">UNC178MFTsu3.1</strain>
    </source>
</reference>
<keyword evidence="7 12" id="KW-0378">Hydrolase</keyword>
<dbReference type="InterPro" id="IPR032677">
    <property type="entry name" value="GTP_cyclohydro_II"/>
</dbReference>
<comment type="catalytic activity">
    <reaction evidence="10">
        <text>GTP + 4 H2O = 2,5-diamino-6-hydroxy-4-(5-phosphoribosylamino)-pyrimidine + formate + 2 phosphate + 3 H(+)</text>
        <dbReference type="Rhea" id="RHEA:23704"/>
        <dbReference type="ChEBI" id="CHEBI:15377"/>
        <dbReference type="ChEBI" id="CHEBI:15378"/>
        <dbReference type="ChEBI" id="CHEBI:15740"/>
        <dbReference type="ChEBI" id="CHEBI:37565"/>
        <dbReference type="ChEBI" id="CHEBI:43474"/>
        <dbReference type="ChEBI" id="CHEBI:58614"/>
        <dbReference type="EC" id="3.5.4.25"/>
    </reaction>
</comment>
<evidence type="ECO:0000256" key="10">
    <source>
        <dbReference type="ARBA" id="ARBA00049295"/>
    </source>
</evidence>
<dbReference type="PANTHER" id="PTHR21327:SF18">
    <property type="entry name" value="3,4-DIHYDROXY-2-BUTANONE 4-PHOSPHATE SYNTHASE"/>
    <property type="match status" value="1"/>
</dbReference>
<keyword evidence="6" id="KW-0547">Nucleotide-binding</keyword>
<evidence type="ECO:0000256" key="5">
    <source>
        <dbReference type="ARBA" id="ARBA00022723"/>
    </source>
</evidence>
<comment type="cofactor">
    <cofactor evidence="1">
        <name>Zn(2+)</name>
        <dbReference type="ChEBI" id="CHEBI:29105"/>
    </cofactor>
</comment>
<accession>A0A1I1ZHD3</accession>